<evidence type="ECO:0000256" key="9">
    <source>
        <dbReference type="RuleBase" id="RU361157"/>
    </source>
</evidence>
<keyword evidence="5" id="KW-0997">Cell inner membrane</keyword>
<evidence type="ECO:0000256" key="8">
    <source>
        <dbReference type="ARBA" id="ARBA00023136"/>
    </source>
</evidence>
<feature type="transmembrane region" description="Helical" evidence="9">
    <location>
        <begin position="244"/>
        <end position="263"/>
    </location>
</feature>
<dbReference type="OrthoDB" id="9786910at2"/>
<dbReference type="Pfam" id="PF01061">
    <property type="entry name" value="ABC2_membrane"/>
    <property type="match status" value="1"/>
</dbReference>
<keyword evidence="3 9" id="KW-0813">Transport</keyword>
<dbReference type="GO" id="GO:0140359">
    <property type="term" value="F:ABC-type transporter activity"/>
    <property type="evidence" value="ECO:0007669"/>
    <property type="project" value="InterPro"/>
</dbReference>
<proteinExistence type="inferred from homology"/>
<evidence type="ECO:0000256" key="7">
    <source>
        <dbReference type="ARBA" id="ARBA00022989"/>
    </source>
</evidence>
<feature type="transmembrane region" description="Helical" evidence="9">
    <location>
        <begin position="154"/>
        <end position="176"/>
    </location>
</feature>
<dbReference type="InterPro" id="IPR000412">
    <property type="entry name" value="ABC_2_transport"/>
</dbReference>
<evidence type="ECO:0000313" key="12">
    <source>
        <dbReference type="Proteomes" id="UP000268908"/>
    </source>
</evidence>
<reference evidence="11 12" key="1">
    <citation type="submission" date="2018-10" db="EMBL/GenBank/DDBJ databases">
        <title>Genomic Encyclopedia of Type Strains, Phase IV (KMG-IV): sequencing the most valuable type-strain genomes for metagenomic binning, comparative biology and taxonomic classification.</title>
        <authorList>
            <person name="Goeker M."/>
        </authorList>
    </citation>
    <scope>NUCLEOTIDE SEQUENCE [LARGE SCALE GENOMIC DNA]</scope>
    <source>
        <strain evidence="11 12">DSM 26916</strain>
    </source>
</reference>
<evidence type="ECO:0000256" key="5">
    <source>
        <dbReference type="ARBA" id="ARBA00022519"/>
    </source>
</evidence>
<protein>
    <recommendedName>
        <fullName evidence="9">Transport permease protein</fullName>
    </recommendedName>
</protein>
<dbReference type="PROSITE" id="PS51012">
    <property type="entry name" value="ABC_TM2"/>
    <property type="match status" value="1"/>
</dbReference>
<evidence type="ECO:0000256" key="2">
    <source>
        <dbReference type="ARBA" id="ARBA00007783"/>
    </source>
</evidence>
<dbReference type="AlphaFoldDB" id="A0A497XKT9"/>
<evidence type="ECO:0000256" key="1">
    <source>
        <dbReference type="ARBA" id="ARBA00004429"/>
    </source>
</evidence>
<evidence type="ECO:0000256" key="4">
    <source>
        <dbReference type="ARBA" id="ARBA00022475"/>
    </source>
</evidence>
<dbReference type="GO" id="GO:0015920">
    <property type="term" value="P:lipopolysaccharide transport"/>
    <property type="evidence" value="ECO:0007669"/>
    <property type="project" value="TreeGrafter"/>
</dbReference>
<evidence type="ECO:0000259" key="10">
    <source>
        <dbReference type="PROSITE" id="PS51012"/>
    </source>
</evidence>
<evidence type="ECO:0000256" key="3">
    <source>
        <dbReference type="ARBA" id="ARBA00022448"/>
    </source>
</evidence>
<keyword evidence="8 9" id="KW-0472">Membrane</keyword>
<keyword evidence="4 9" id="KW-1003">Cell membrane</keyword>
<feature type="transmembrane region" description="Helical" evidence="9">
    <location>
        <begin position="43"/>
        <end position="69"/>
    </location>
</feature>
<sequence length="273" mass="30675">MSESYRVVEPQTGVRIGFGDVWQRRELLGMLFQRQIAARYRQMLLGVVWLALEPMAQLAMLTIVFGFLLRVDTGGYPYPLFAFSAMTGWWLFSKTLMSVAGSLQDNIGLISKVYFPRLILPLAATMKELFDGGVMVVILVGLSMLYGYLPTAKIVVLVPLFAYAALIGLGVGLWIATVMVRFRDVRPMMGLVLQAGMYATPIVYPATLVPERFAYAYQFNPMYWVVELSRWALMDKPVDIAPPFFWSLGFVCVTVYGGLMVFAKTEKIVVDVQ</sequence>
<accession>A0A497XKT9</accession>
<dbReference type="PANTHER" id="PTHR30413">
    <property type="entry name" value="INNER MEMBRANE TRANSPORT PERMEASE"/>
    <property type="match status" value="1"/>
</dbReference>
<dbReference type="PANTHER" id="PTHR30413:SF8">
    <property type="entry name" value="TRANSPORT PERMEASE PROTEIN"/>
    <property type="match status" value="1"/>
</dbReference>
<dbReference type="EMBL" id="RCCI01000004">
    <property type="protein sequence ID" value="RLJ68010.1"/>
    <property type="molecule type" value="Genomic_DNA"/>
</dbReference>
<comment type="similarity">
    <text evidence="2 9">Belongs to the ABC-2 integral membrane protein family.</text>
</comment>
<keyword evidence="6 9" id="KW-0812">Transmembrane</keyword>
<feature type="transmembrane region" description="Helical" evidence="9">
    <location>
        <begin position="75"/>
        <end position="92"/>
    </location>
</feature>
<comment type="subcellular location">
    <subcellularLocation>
        <location evidence="1 9">Cell inner membrane</location>
        <topology evidence="1 9">Multi-pass membrane protein</topology>
    </subcellularLocation>
</comment>
<dbReference type="RefSeq" id="WP_121239947.1">
    <property type="nucleotide sequence ID" value="NZ_BHVV01000001.1"/>
</dbReference>
<keyword evidence="7 9" id="KW-1133">Transmembrane helix</keyword>
<dbReference type="PRINTS" id="PR00164">
    <property type="entry name" value="ABC2TRNSPORT"/>
</dbReference>
<dbReference type="InterPro" id="IPR013525">
    <property type="entry name" value="ABC2_TM"/>
</dbReference>
<comment type="caution">
    <text evidence="11">The sequence shown here is derived from an EMBL/GenBank/DDBJ whole genome shotgun (WGS) entry which is preliminary data.</text>
</comment>
<evidence type="ECO:0000313" key="11">
    <source>
        <dbReference type="EMBL" id="RLJ68010.1"/>
    </source>
</evidence>
<gene>
    <name evidence="11" type="ORF">DFR35_0564</name>
</gene>
<dbReference type="GO" id="GO:0043190">
    <property type="term" value="C:ATP-binding cassette (ABC) transporter complex"/>
    <property type="evidence" value="ECO:0007669"/>
    <property type="project" value="InterPro"/>
</dbReference>
<name>A0A497XKT9_9PROT</name>
<dbReference type="InterPro" id="IPR047817">
    <property type="entry name" value="ABC2_TM_bact-type"/>
</dbReference>
<feature type="domain" description="ABC transmembrane type-2" evidence="10">
    <location>
        <begin position="45"/>
        <end position="265"/>
    </location>
</feature>
<organism evidence="11 12">
    <name type="scientific">Sulfurisoma sediminicola</name>
    <dbReference type="NCBI Taxonomy" id="1381557"/>
    <lineage>
        <taxon>Bacteria</taxon>
        <taxon>Pseudomonadati</taxon>
        <taxon>Pseudomonadota</taxon>
        <taxon>Betaproteobacteria</taxon>
        <taxon>Nitrosomonadales</taxon>
        <taxon>Sterolibacteriaceae</taxon>
        <taxon>Sulfurisoma</taxon>
    </lineage>
</organism>
<dbReference type="Proteomes" id="UP000268908">
    <property type="component" value="Unassembled WGS sequence"/>
</dbReference>
<feature type="transmembrane region" description="Helical" evidence="9">
    <location>
        <begin position="129"/>
        <end position="148"/>
    </location>
</feature>
<keyword evidence="12" id="KW-1185">Reference proteome</keyword>
<evidence type="ECO:0000256" key="6">
    <source>
        <dbReference type="ARBA" id="ARBA00022692"/>
    </source>
</evidence>
<feature type="transmembrane region" description="Helical" evidence="9">
    <location>
        <begin position="188"/>
        <end position="207"/>
    </location>
</feature>